<keyword evidence="2" id="KW-1185">Reference proteome</keyword>
<evidence type="ECO:0000313" key="1">
    <source>
        <dbReference type="EMBL" id="KAL3816893.1"/>
    </source>
</evidence>
<organism evidence="1 2">
    <name type="scientific">Cyclostephanos tholiformis</name>
    <dbReference type="NCBI Taxonomy" id="382380"/>
    <lineage>
        <taxon>Eukaryota</taxon>
        <taxon>Sar</taxon>
        <taxon>Stramenopiles</taxon>
        <taxon>Ochrophyta</taxon>
        <taxon>Bacillariophyta</taxon>
        <taxon>Coscinodiscophyceae</taxon>
        <taxon>Thalassiosirophycidae</taxon>
        <taxon>Stephanodiscales</taxon>
        <taxon>Stephanodiscaceae</taxon>
        <taxon>Cyclostephanos</taxon>
    </lineage>
</organism>
<sequence length="88" mass="9785">MTTTDESLDIDGHDAAVKLHALLIILSSHSPYLEVVDMMMDERGTMSVMIPTMDKIHRVNGGMKYRLVASAMREKIPMSGNTNGDHVR</sequence>
<dbReference type="Proteomes" id="UP001530377">
    <property type="component" value="Unassembled WGS sequence"/>
</dbReference>
<name>A0ABD3RXD3_9STRA</name>
<reference evidence="1 2" key="1">
    <citation type="submission" date="2024-10" db="EMBL/GenBank/DDBJ databases">
        <title>Updated reference genomes for cyclostephanoid diatoms.</title>
        <authorList>
            <person name="Roberts W.R."/>
            <person name="Alverson A.J."/>
        </authorList>
    </citation>
    <scope>NUCLEOTIDE SEQUENCE [LARGE SCALE GENOMIC DNA]</scope>
    <source>
        <strain evidence="1 2">AJA228-03</strain>
    </source>
</reference>
<comment type="caution">
    <text evidence="1">The sequence shown here is derived from an EMBL/GenBank/DDBJ whole genome shotgun (WGS) entry which is preliminary data.</text>
</comment>
<accession>A0ABD3RXD3</accession>
<gene>
    <name evidence="1" type="ORF">ACHAXA_006969</name>
</gene>
<evidence type="ECO:0000313" key="2">
    <source>
        <dbReference type="Proteomes" id="UP001530377"/>
    </source>
</evidence>
<dbReference type="EMBL" id="JALLPB020000127">
    <property type="protein sequence ID" value="KAL3816893.1"/>
    <property type="molecule type" value="Genomic_DNA"/>
</dbReference>
<proteinExistence type="predicted"/>
<dbReference type="AlphaFoldDB" id="A0ABD3RXD3"/>
<protein>
    <submittedName>
        <fullName evidence="1">Uncharacterized protein</fullName>
    </submittedName>
</protein>